<feature type="compositionally biased region" description="Low complexity" evidence="1">
    <location>
        <begin position="192"/>
        <end position="206"/>
    </location>
</feature>
<feature type="compositionally biased region" description="Basic residues" evidence="1">
    <location>
        <begin position="139"/>
        <end position="148"/>
    </location>
</feature>
<accession>A0A9N8PZ16</accession>
<dbReference type="AlphaFoldDB" id="A0A9N8PZ16"/>
<proteinExistence type="predicted"/>
<evidence type="ECO:0000313" key="2">
    <source>
        <dbReference type="EMBL" id="CAD0196818.1"/>
    </source>
</evidence>
<dbReference type="EMBL" id="LR824008">
    <property type="protein sequence ID" value="CAD0196818.1"/>
    <property type="molecule type" value="Genomic_DNA"/>
</dbReference>
<protein>
    <submittedName>
        <fullName evidence="2">Uncharacterized protein</fullName>
    </submittedName>
</protein>
<dbReference type="Proteomes" id="UP001154114">
    <property type="component" value="Chromosome 5"/>
</dbReference>
<organism evidence="2 3">
    <name type="scientific">Chrysodeixis includens</name>
    <name type="common">Soybean looper</name>
    <name type="synonym">Pseudoplusia includens</name>
    <dbReference type="NCBI Taxonomy" id="689277"/>
    <lineage>
        <taxon>Eukaryota</taxon>
        <taxon>Metazoa</taxon>
        <taxon>Ecdysozoa</taxon>
        <taxon>Arthropoda</taxon>
        <taxon>Hexapoda</taxon>
        <taxon>Insecta</taxon>
        <taxon>Pterygota</taxon>
        <taxon>Neoptera</taxon>
        <taxon>Endopterygota</taxon>
        <taxon>Lepidoptera</taxon>
        <taxon>Glossata</taxon>
        <taxon>Ditrysia</taxon>
        <taxon>Noctuoidea</taxon>
        <taxon>Noctuidae</taxon>
        <taxon>Plusiinae</taxon>
        <taxon>Chrysodeixis</taxon>
    </lineage>
</organism>
<reference evidence="2" key="1">
    <citation type="submission" date="2021-12" db="EMBL/GenBank/DDBJ databases">
        <authorList>
            <person name="King R."/>
        </authorList>
    </citation>
    <scope>NUCLEOTIDE SEQUENCE</scope>
</reference>
<evidence type="ECO:0000313" key="3">
    <source>
        <dbReference type="Proteomes" id="UP001154114"/>
    </source>
</evidence>
<feature type="compositionally biased region" description="Polar residues" evidence="1">
    <location>
        <begin position="36"/>
        <end position="50"/>
    </location>
</feature>
<gene>
    <name evidence="2" type="ORF">CINC_LOCUS11106</name>
</gene>
<evidence type="ECO:0000256" key="1">
    <source>
        <dbReference type="SAM" id="MobiDB-lite"/>
    </source>
</evidence>
<name>A0A9N8PZ16_CHRIL</name>
<feature type="compositionally biased region" description="Basic and acidic residues" evidence="1">
    <location>
        <begin position="182"/>
        <end position="191"/>
    </location>
</feature>
<feature type="compositionally biased region" description="Basic and acidic residues" evidence="1">
    <location>
        <begin position="1"/>
        <end position="15"/>
    </location>
</feature>
<sequence length="229" mass="25259">MERRKKPWESQRQLESRSLSEPSSLEQPESLDSRRASSMLTSTECRSRNSAPALHDIARTIHYHRLPLTPPLSSLTVTRHERAIRLSRTAPTRMAVDSGLCGRCVARRTVTRATYLPAADPPEKVRVPPAPARSPNGPRRSRMRRRRCTGAPDIGRAHPGGVAARGRSPRVVDRSIAQPRRLPRDPPRARELGCSPLGSSTGSTPGDVKHASRPTSMRARSPRGCTDPI</sequence>
<feature type="region of interest" description="Disordered" evidence="1">
    <location>
        <begin position="115"/>
        <end position="229"/>
    </location>
</feature>
<keyword evidence="3" id="KW-1185">Reference proteome</keyword>
<dbReference type="OrthoDB" id="7404384at2759"/>
<feature type="region of interest" description="Disordered" evidence="1">
    <location>
        <begin position="1"/>
        <end position="51"/>
    </location>
</feature>
<feature type="compositionally biased region" description="Low complexity" evidence="1">
    <location>
        <begin position="16"/>
        <end position="30"/>
    </location>
</feature>